<dbReference type="AlphaFoldDB" id="A0A0C3C5B7"/>
<evidence type="ECO:0000256" key="5">
    <source>
        <dbReference type="ARBA" id="ARBA00023277"/>
    </source>
</evidence>
<evidence type="ECO:0000259" key="7">
    <source>
        <dbReference type="SMART" id="SM00642"/>
    </source>
</evidence>
<dbReference type="SUPFAM" id="SSF51445">
    <property type="entry name" value="(Trans)glycosidases"/>
    <property type="match status" value="1"/>
</dbReference>
<organism evidence="8 9">
    <name type="scientific">Piloderma croceum (strain F 1598)</name>
    <dbReference type="NCBI Taxonomy" id="765440"/>
    <lineage>
        <taxon>Eukaryota</taxon>
        <taxon>Fungi</taxon>
        <taxon>Dikarya</taxon>
        <taxon>Basidiomycota</taxon>
        <taxon>Agaricomycotina</taxon>
        <taxon>Agaricomycetes</taxon>
        <taxon>Agaricomycetidae</taxon>
        <taxon>Atheliales</taxon>
        <taxon>Atheliaceae</taxon>
        <taxon>Piloderma</taxon>
    </lineage>
</organism>
<sequence>MVFEFKNWLLERWKPSPALSRMRLGPEGSTDNPLMIQFFTWDGYDDEMSWWKHLETEIPNLAAQGFTQVWLPPPNKAAKPRGQGYDAYDLWDLGEFDQKGSVATRWGTKEELLQACNVAKQNKLDILIDAVLNHKLGADRNESFPAVLVDPKNRLKDIGHAREIEGPTVFDFSARNGKHSGLRWDSRHFTGVDWDQRTNAKGIYRITGEGHKGWSKHVDKELGNYDYLLGADIDHRHPEVRKDLLAWGTWVLDTTGATGFRLDAIKHMDLRFVQEFLKNTRQCPGNERMFAVAEYWSARVNLILPYITAFRGQTAFFDVPLHDNFYQASKQGSQYDLRKVLDRTIVKARPGDAVTFVDNHERQIGQSLESWVESNFKLQAYALILLRPDGHPCVFYGDLYPNRECYNASIAHQLRVLLEARKNYAYGRITDYFIDQNCIGFVRMGDSKHPGLAAVITNGAARSNHSGTGTETYSIRMNVGKELGGMIYRSYLQPFARVEITADGWGHFFCSSNSVQIWVKADR</sequence>
<keyword evidence="9" id="KW-1185">Reference proteome</keyword>
<comment type="cofactor">
    <cofactor evidence="1">
        <name>Ca(2+)</name>
        <dbReference type="ChEBI" id="CHEBI:29108"/>
    </cofactor>
</comment>
<dbReference type="PANTHER" id="PTHR43447">
    <property type="entry name" value="ALPHA-AMYLASE"/>
    <property type="match status" value="1"/>
</dbReference>
<dbReference type="GO" id="GO:0005975">
    <property type="term" value="P:carbohydrate metabolic process"/>
    <property type="evidence" value="ECO:0007669"/>
    <property type="project" value="InterPro"/>
</dbReference>
<evidence type="ECO:0000256" key="2">
    <source>
        <dbReference type="ARBA" id="ARBA00008061"/>
    </source>
</evidence>
<evidence type="ECO:0000256" key="6">
    <source>
        <dbReference type="ARBA" id="ARBA00023295"/>
    </source>
</evidence>
<gene>
    <name evidence="8" type="ORF">PILCRDRAFT_96594</name>
</gene>
<dbReference type="NCBIfam" id="NF006969">
    <property type="entry name" value="PRK09441.1-2"/>
    <property type="match status" value="1"/>
</dbReference>
<dbReference type="GO" id="GO:0005509">
    <property type="term" value="F:calcium ion binding"/>
    <property type="evidence" value="ECO:0007669"/>
    <property type="project" value="InterPro"/>
</dbReference>
<dbReference type="SMART" id="SM00642">
    <property type="entry name" value="Aamy"/>
    <property type="match status" value="1"/>
</dbReference>
<dbReference type="Gene3D" id="3.20.20.80">
    <property type="entry name" value="Glycosidases"/>
    <property type="match status" value="1"/>
</dbReference>
<evidence type="ECO:0000256" key="3">
    <source>
        <dbReference type="ARBA" id="ARBA00022723"/>
    </source>
</evidence>
<dbReference type="Gene3D" id="2.40.30.140">
    <property type="match status" value="1"/>
</dbReference>
<keyword evidence="5" id="KW-0119">Carbohydrate metabolism</keyword>
<proteinExistence type="inferred from homology"/>
<accession>A0A0C3C5B7</accession>
<dbReference type="GO" id="GO:0004553">
    <property type="term" value="F:hydrolase activity, hydrolyzing O-glycosyl compounds"/>
    <property type="evidence" value="ECO:0007669"/>
    <property type="project" value="InterPro"/>
</dbReference>
<dbReference type="CDD" id="cd11318">
    <property type="entry name" value="AmyAc_bac_fung_AmyA"/>
    <property type="match status" value="1"/>
</dbReference>
<dbReference type="Gene3D" id="2.60.40.1180">
    <property type="entry name" value="Golgi alpha-mannosidase II"/>
    <property type="match status" value="1"/>
</dbReference>
<dbReference type="InterPro" id="IPR013780">
    <property type="entry name" value="Glyco_hydro_b"/>
</dbReference>
<dbReference type="NCBIfam" id="NF006968">
    <property type="entry name" value="PRK09441.1-1"/>
    <property type="match status" value="1"/>
</dbReference>
<keyword evidence="4 8" id="KW-0378">Hydrolase</keyword>
<dbReference type="EMBL" id="KN832986">
    <property type="protein sequence ID" value="KIM84842.1"/>
    <property type="molecule type" value="Genomic_DNA"/>
</dbReference>
<name>A0A0C3C5B7_PILCF</name>
<dbReference type="InterPro" id="IPR017853">
    <property type="entry name" value="GH"/>
</dbReference>
<evidence type="ECO:0000313" key="9">
    <source>
        <dbReference type="Proteomes" id="UP000054166"/>
    </source>
</evidence>
<dbReference type="STRING" id="765440.A0A0C3C5B7"/>
<keyword evidence="3" id="KW-0479">Metal-binding</keyword>
<feature type="domain" description="Glycosyl hydrolase family 13 catalytic" evidence="7">
    <location>
        <begin position="33"/>
        <end position="421"/>
    </location>
</feature>
<dbReference type="Pfam" id="PF00128">
    <property type="entry name" value="Alpha-amylase"/>
    <property type="match status" value="1"/>
</dbReference>
<dbReference type="InParanoid" id="A0A0C3C5B7"/>
<evidence type="ECO:0000256" key="4">
    <source>
        <dbReference type="ARBA" id="ARBA00022801"/>
    </source>
</evidence>
<dbReference type="Proteomes" id="UP000054166">
    <property type="component" value="Unassembled WGS sequence"/>
</dbReference>
<dbReference type="OrthoDB" id="550577at2759"/>
<keyword evidence="6" id="KW-0326">Glycosidase</keyword>
<comment type="similarity">
    <text evidence="2">Belongs to the glycosyl hydrolase 13 family.</text>
</comment>
<evidence type="ECO:0000313" key="8">
    <source>
        <dbReference type="EMBL" id="KIM84842.1"/>
    </source>
</evidence>
<evidence type="ECO:0000256" key="1">
    <source>
        <dbReference type="ARBA" id="ARBA00001913"/>
    </source>
</evidence>
<dbReference type="PIRSF" id="PIRSF001021">
    <property type="entry name" value="Alph-amls_thrmst"/>
    <property type="match status" value="1"/>
</dbReference>
<reference evidence="8 9" key="1">
    <citation type="submission" date="2014-04" db="EMBL/GenBank/DDBJ databases">
        <authorList>
            <consortium name="DOE Joint Genome Institute"/>
            <person name="Kuo A."/>
            <person name="Tarkka M."/>
            <person name="Buscot F."/>
            <person name="Kohler A."/>
            <person name="Nagy L.G."/>
            <person name="Floudas D."/>
            <person name="Copeland A."/>
            <person name="Barry K.W."/>
            <person name="Cichocki N."/>
            <person name="Veneault-Fourrey C."/>
            <person name="LaButti K."/>
            <person name="Lindquist E.A."/>
            <person name="Lipzen A."/>
            <person name="Lundell T."/>
            <person name="Morin E."/>
            <person name="Murat C."/>
            <person name="Sun H."/>
            <person name="Tunlid A."/>
            <person name="Henrissat B."/>
            <person name="Grigoriev I.V."/>
            <person name="Hibbett D.S."/>
            <person name="Martin F."/>
            <person name="Nordberg H.P."/>
            <person name="Cantor M.N."/>
            <person name="Hua S.X."/>
        </authorList>
    </citation>
    <scope>NUCLEOTIDE SEQUENCE [LARGE SCALE GENOMIC DNA]</scope>
    <source>
        <strain evidence="8 9">F 1598</strain>
    </source>
</reference>
<reference evidence="9" key="2">
    <citation type="submission" date="2015-01" db="EMBL/GenBank/DDBJ databases">
        <title>Evolutionary Origins and Diversification of the Mycorrhizal Mutualists.</title>
        <authorList>
            <consortium name="DOE Joint Genome Institute"/>
            <consortium name="Mycorrhizal Genomics Consortium"/>
            <person name="Kohler A."/>
            <person name="Kuo A."/>
            <person name="Nagy L.G."/>
            <person name="Floudas D."/>
            <person name="Copeland A."/>
            <person name="Barry K.W."/>
            <person name="Cichocki N."/>
            <person name="Veneault-Fourrey C."/>
            <person name="LaButti K."/>
            <person name="Lindquist E.A."/>
            <person name="Lipzen A."/>
            <person name="Lundell T."/>
            <person name="Morin E."/>
            <person name="Murat C."/>
            <person name="Riley R."/>
            <person name="Ohm R."/>
            <person name="Sun H."/>
            <person name="Tunlid A."/>
            <person name="Henrissat B."/>
            <person name="Grigoriev I.V."/>
            <person name="Hibbett D.S."/>
            <person name="Martin F."/>
        </authorList>
    </citation>
    <scope>NUCLEOTIDE SEQUENCE [LARGE SCALE GENOMIC DNA]</scope>
    <source>
        <strain evidence="9">F 1598</strain>
    </source>
</reference>
<dbReference type="FunCoup" id="A0A0C3C5B7">
    <property type="interactions" value="135"/>
</dbReference>
<protein>
    <submittedName>
        <fullName evidence="8">Glycoside hydrolase family 13 protein</fullName>
    </submittedName>
</protein>
<dbReference type="HOGENOM" id="CLU_024572_2_0_1"/>
<dbReference type="InterPro" id="IPR006047">
    <property type="entry name" value="GH13_cat_dom"/>
</dbReference>
<dbReference type="InterPro" id="IPR013776">
    <property type="entry name" value="A-amylase_thermo"/>
</dbReference>
<dbReference type="SUPFAM" id="SSF51011">
    <property type="entry name" value="Glycosyl hydrolase domain"/>
    <property type="match status" value="1"/>
</dbReference>